<dbReference type="KEGG" id="clz:BIU88_11950"/>
<dbReference type="InterPro" id="IPR050659">
    <property type="entry name" value="Peptidase_M24B"/>
</dbReference>
<dbReference type="CDD" id="cd01066">
    <property type="entry name" value="APP_MetAP"/>
    <property type="match status" value="1"/>
</dbReference>
<dbReference type="InterPro" id="IPR029149">
    <property type="entry name" value="Creatin/AminoP/Spt16_N"/>
</dbReference>
<name>A0A1D8DAH6_CHLLM</name>
<feature type="domain" description="Peptidase M24" evidence="1">
    <location>
        <begin position="139"/>
        <end position="372"/>
    </location>
</feature>
<protein>
    <submittedName>
        <fullName evidence="3">Peptidase M24</fullName>
    </submittedName>
</protein>
<dbReference type="InterPro" id="IPR000994">
    <property type="entry name" value="Pept_M24"/>
</dbReference>
<evidence type="ECO:0000259" key="1">
    <source>
        <dbReference type="Pfam" id="PF00557"/>
    </source>
</evidence>
<dbReference type="SUPFAM" id="SSF53092">
    <property type="entry name" value="Creatinase/prolidase N-terminal domain"/>
    <property type="match status" value="1"/>
</dbReference>
<dbReference type="Gene3D" id="3.40.350.10">
    <property type="entry name" value="Creatinase/prolidase N-terminal domain"/>
    <property type="match status" value="1"/>
</dbReference>
<dbReference type="Proteomes" id="UP000095185">
    <property type="component" value="Chromosome"/>
</dbReference>
<dbReference type="AlphaFoldDB" id="A0A1D8DAH6"/>
<dbReference type="InterPro" id="IPR000587">
    <property type="entry name" value="Creatinase_N"/>
</dbReference>
<dbReference type="RefSeq" id="WP_069811675.1">
    <property type="nucleotide sequence ID" value="NZ_CP017305.1"/>
</dbReference>
<dbReference type="Pfam" id="PF00557">
    <property type="entry name" value="Peptidase_M24"/>
    <property type="match status" value="1"/>
</dbReference>
<dbReference type="Gene3D" id="3.90.230.10">
    <property type="entry name" value="Creatinase/methionine aminopeptidase superfamily"/>
    <property type="match status" value="1"/>
</dbReference>
<dbReference type="Pfam" id="PF01321">
    <property type="entry name" value="Creatinase_N"/>
    <property type="match status" value="1"/>
</dbReference>
<dbReference type="OrthoDB" id="9806388at2"/>
<dbReference type="EMBL" id="CP017305">
    <property type="protein sequence ID" value="AOS85119.1"/>
    <property type="molecule type" value="Genomic_DNA"/>
</dbReference>
<proteinExistence type="predicted"/>
<dbReference type="SUPFAM" id="SSF55920">
    <property type="entry name" value="Creatinase/aminopeptidase"/>
    <property type="match status" value="1"/>
</dbReference>
<gene>
    <name evidence="3" type="ORF">BIU88_11950</name>
</gene>
<keyword evidence="4" id="KW-1185">Reference proteome</keyword>
<organism evidence="3 4">
    <name type="scientific">Chlorobaculum limnaeum</name>
    <dbReference type="NCBI Taxonomy" id="274537"/>
    <lineage>
        <taxon>Bacteria</taxon>
        <taxon>Pseudomonadati</taxon>
        <taxon>Chlorobiota</taxon>
        <taxon>Chlorobiia</taxon>
        <taxon>Chlorobiales</taxon>
        <taxon>Chlorobiaceae</taxon>
        <taxon>Chlorobaculum</taxon>
    </lineage>
</organism>
<evidence type="ECO:0000313" key="4">
    <source>
        <dbReference type="Proteomes" id="UP000095185"/>
    </source>
</evidence>
<dbReference type="InterPro" id="IPR036005">
    <property type="entry name" value="Creatinase/aminopeptidase-like"/>
</dbReference>
<evidence type="ECO:0000259" key="2">
    <source>
        <dbReference type="Pfam" id="PF01321"/>
    </source>
</evidence>
<reference evidence="3" key="1">
    <citation type="submission" date="2016-09" db="EMBL/GenBank/DDBJ databases">
        <title>Genome sequence of Chlorobaculum limnaeum.</title>
        <authorList>
            <person name="Liu Z."/>
            <person name="Tank M."/>
            <person name="Bryant D.A."/>
        </authorList>
    </citation>
    <scope>NUCLEOTIDE SEQUENCE [LARGE SCALE GENOMIC DNA]</scope>
    <source>
        <strain evidence="3">DSM 1677</strain>
    </source>
</reference>
<feature type="domain" description="Creatinase N-terminal" evidence="2">
    <location>
        <begin position="10"/>
        <end position="131"/>
    </location>
</feature>
<dbReference type="PANTHER" id="PTHR46112">
    <property type="entry name" value="AMINOPEPTIDASE"/>
    <property type="match status" value="1"/>
</dbReference>
<evidence type="ECO:0000313" key="3">
    <source>
        <dbReference type="EMBL" id="AOS85119.1"/>
    </source>
</evidence>
<accession>A0A1D8DAH6</accession>
<dbReference type="STRING" id="274537.BIU88_11950"/>
<sequence>MLNRTEAKQRLTRFRERLAESGVQAALLLMPVDIFYFTGTRQNSALWIPASGEPVLLVRKSLVRAREEGLIGDIRPFPSSKELSALLGREGDKVGMTFDAVPVAQQAWYSKVLPGRSFVDITMLVRELRSVKSPAEIEMLRHSAGKLCSVFSEVSTFLKAGMRELDLAAEMEYRLRRIGHEGYVRMRAFNQELFGGMAVSGGAASYGFFDGAVTGQGLSSASPQGASLCEIRENEPVLVDFAGVFNGYIVDMTRMFVIGALDADLQRAFEVSLEIQEAVRGAMVPGAIGEEIYRQAAAMAEAAGLGGNFMGMPGEQSRFVGHGVGLELDELPVLAQGFAMPLQAGQVVAVEPKFVIPGKGAVGIENTFVVTDAGGERLTELADEIVAL</sequence>
<dbReference type="PANTHER" id="PTHR46112:SF2">
    <property type="entry name" value="XAA-PRO AMINOPEPTIDASE P-RELATED"/>
    <property type="match status" value="1"/>
</dbReference>